<keyword evidence="10" id="KW-1185">Reference proteome</keyword>
<evidence type="ECO:0000259" key="8">
    <source>
        <dbReference type="Pfam" id="PF09335"/>
    </source>
</evidence>
<dbReference type="InterPro" id="IPR051311">
    <property type="entry name" value="DedA_domain"/>
</dbReference>
<dbReference type="Proteomes" id="UP001304461">
    <property type="component" value="Unassembled WGS sequence"/>
</dbReference>
<organism evidence="9 10">
    <name type="scientific">Cyanobium gracile UHCC 0139</name>
    <dbReference type="NCBI Taxonomy" id="3110308"/>
    <lineage>
        <taxon>Bacteria</taxon>
        <taxon>Bacillati</taxon>
        <taxon>Cyanobacteriota</taxon>
        <taxon>Cyanophyceae</taxon>
        <taxon>Synechococcales</taxon>
        <taxon>Prochlorococcaceae</taxon>
        <taxon>Cyanobium</taxon>
    </lineage>
</organism>
<evidence type="ECO:0000256" key="3">
    <source>
        <dbReference type="ARBA" id="ARBA00022475"/>
    </source>
</evidence>
<dbReference type="EMBL" id="JAYGHX010000002">
    <property type="protein sequence ID" value="MEA5390351.1"/>
    <property type="molecule type" value="Genomic_DNA"/>
</dbReference>
<protein>
    <submittedName>
        <fullName evidence="9">DedA family protein</fullName>
    </submittedName>
</protein>
<dbReference type="PANTHER" id="PTHR42709">
    <property type="entry name" value="ALKALINE PHOSPHATASE LIKE PROTEIN"/>
    <property type="match status" value="1"/>
</dbReference>
<evidence type="ECO:0000313" key="9">
    <source>
        <dbReference type="EMBL" id="MEA5390351.1"/>
    </source>
</evidence>
<evidence type="ECO:0000256" key="5">
    <source>
        <dbReference type="ARBA" id="ARBA00022989"/>
    </source>
</evidence>
<comment type="similarity">
    <text evidence="2">Belongs to the DedA family.</text>
</comment>
<evidence type="ECO:0000256" key="2">
    <source>
        <dbReference type="ARBA" id="ARBA00010792"/>
    </source>
</evidence>
<keyword evidence="4 7" id="KW-0812">Transmembrane</keyword>
<keyword evidence="6 7" id="KW-0472">Membrane</keyword>
<dbReference type="PANTHER" id="PTHR42709:SF6">
    <property type="entry name" value="UNDECAPRENYL PHOSPHATE TRANSPORTER A"/>
    <property type="match status" value="1"/>
</dbReference>
<proteinExistence type="inferred from homology"/>
<accession>A0ABU5RRI0</accession>
<feature type="domain" description="VTT" evidence="8">
    <location>
        <begin position="42"/>
        <end position="165"/>
    </location>
</feature>
<feature type="transmembrane region" description="Helical" evidence="7">
    <location>
        <begin position="182"/>
        <end position="200"/>
    </location>
</feature>
<evidence type="ECO:0000256" key="1">
    <source>
        <dbReference type="ARBA" id="ARBA00004651"/>
    </source>
</evidence>
<keyword evidence="5 7" id="KW-1133">Transmembrane helix</keyword>
<dbReference type="Pfam" id="PF09335">
    <property type="entry name" value="VTT_dom"/>
    <property type="match status" value="1"/>
</dbReference>
<evidence type="ECO:0000256" key="4">
    <source>
        <dbReference type="ARBA" id="ARBA00022692"/>
    </source>
</evidence>
<comment type="caution">
    <text evidence="9">The sequence shown here is derived from an EMBL/GenBank/DDBJ whole genome shotgun (WGS) entry which is preliminary data.</text>
</comment>
<evidence type="ECO:0000256" key="6">
    <source>
        <dbReference type="ARBA" id="ARBA00023136"/>
    </source>
</evidence>
<dbReference type="InterPro" id="IPR032816">
    <property type="entry name" value="VTT_dom"/>
</dbReference>
<comment type="subcellular location">
    <subcellularLocation>
        <location evidence="1">Cell membrane</location>
        <topology evidence="1">Multi-pass membrane protein</topology>
    </subcellularLocation>
</comment>
<evidence type="ECO:0000256" key="7">
    <source>
        <dbReference type="SAM" id="Phobius"/>
    </source>
</evidence>
<feature type="transmembrane region" description="Helical" evidence="7">
    <location>
        <begin position="148"/>
        <end position="170"/>
    </location>
</feature>
<reference evidence="9 10" key="1">
    <citation type="submission" date="2023-12" db="EMBL/GenBank/DDBJ databases">
        <title>Baltic Sea Cyanobacteria.</title>
        <authorList>
            <person name="Delbaje E."/>
            <person name="Fewer D.P."/>
            <person name="Shishido T.K."/>
        </authorList>
    </citation>
    <scope>NUCLEOTIDE SEQUENCE [LARGE SCALE GENOMIC DNA]</scope>
    <source>
        <strain evidence="9 10">UHCC 0139</strain>
    </source>
</reference>
<dbReference type="RefSeq" id="WP_323304459.1">
    <property type="nucleotide sequence ID" value="NZ_JAYGHX010000002.1"/>
</dbReference>
<sequence length="221" mass="23747">MAWPLAVFDGTISLTTLQTLLQDWGYWVVFGAMLLENAGVPLPGETVTLLAGYAAGSGQLQVLGVMGAAAGGAILGDNLGYWVGRRAGWGLLLRAGRLLGRTPEQMEDLRERFLRHAGKSVLLGRFVAVLRVLAGPIAGAVRMPYRRFLLFNMLGAVLWASTMVGLAWLGGRWIPFEQMVKGVVEFGLGALVLLAIVLVVPKLVGRLEERALENNGEEPPA</sequence>
<gene>
    <name evidence="9" type="ORF">VB738_03655</name>
</gene>
<keyword evidence="3" id="KW-1003">Cell membrane</keyword>
<name>A0ABU5RRI0_9CYAN</name>
<evidence type="ECO:0000313" key="10">
    <source>
        <dbReference type="Proteomes" id="UP001304461"/>
    </source>
</evidence>